<evidence type="ECO:0000313" key="1">
    <source>
        <dbReference type="EMBL" id="CAE2340555.1"/>
    </source>
</evidence>
<dbReference type="AlphaFoldDB" id="A0A7S4UDU1"/>
<dbReference type="InterPro" id="IPR023296">
    <property type="entry name" value="Glyco_hydro_beta-prop_sf"/>
</dbReference>
<dbReference type="SUPFAM" id="SSF75005">
    <property type="entry name" value="Arabinanase/levansucrase/invertase"/>
    <property type="match status" value="2"/>
</dbReference>
<dbReference type="Gene3D" id="2.115.10.20">
    <property type="entry name" value="Glycosyl hydrolase domain, family 43"/>
    <property type="match status" value="1"/>
</dbReference>
<evidence type="ECO:0008006" key="2">
    <source>
        <dbReference type="Google" id="ProtNLM"/>
    </source>
</evidence>
<dbReference type="EMBL" id="HBKR01039902">
    <property type="protein sequence ID" value="CAE2340555.1"/>
    <property type="molecule type" value="Transcribed_RNA"/>
</dbReference>
<organism evidence="1">
    <name type="scientific">Paramoeba aestuarina</name>
    <dbReference type="NCBI Taxonomy" id="180227"/>
    <lineage>
        <taxon>Eukaryota</taxon>
        <taxon>Amoebozoa</taxon>
        <taxon>Discosea</taxon>
        <taxon>Flabellinia</taxon>
        <taxon>Dactylopodida</taxon>
        <taxon>Paramoebidae</taxon>
        <taxon>Paramoeba</taxon>
    </lineage>
</organism>
<proteinExistence type="predicted"/>
<reference evidence="1" key="1">
    <citation type="submission" date="2021-01" db="EMBL/GenBank/DDBJ databases">
        <authorList>
            <person name="Corre E."/>
            <person name="Pelletier E."/>
            <person name="Niang G."/>
            <person name="Scheremetjew M."/>
            <person name="Finn R."/>
            <person name="Kale V."/>
            <person name="Holt S."/>
            <person name="Cochrane G."/>
            <person name="Meng A."/>
            <person name="Brown T."/>
            <person name="Cohen L."/>
        </authorList>
    </citation>
    <scope>NUCLEOTIDE SEQUENCE</scope>
    <source>
        <strain evidence="1">SoJaBio B1-5/56/2</strain>
    </source>
</reference>
<sequence>MNTITSQLSQGHIVREPVGCGQGYWVGCPSITWDNADNCGYLCYRVRRPRGVAPDRGGEVRICKTTDFKNFEDVWMVKKEQLLNTPSMERSVVRRAKDGKWRFFTSCVDPEDKRWITVVIKGDEDITHLDPTNVQTVFKGPALGLEGVKDPWLLQIGDVYHMILSVALPIETTSGDSHDTNDIFNTGECLSATALATSTDLDNWKWEGVILQPDRKQGWDRYCRRISSVVEKNGKYFAFFDGSEGHHQNYEEKCAFAISENLREWKPLSLDAPDLCSPHASKSLRYVDCLDHEGKLHLFYELAREDGAHEMRTITTTREALPFG</sequence>
<accession>A0A7S4UDU1</accession>
<protein>
    <recommendedName>
        <fullName evidence="2">Glycosyl hydrolase family 32 N-terminal domain-containing protein</fullName>
    </recommendedName>
</protein>
<gene>
    <name evidence="1" type="ORF">NAES01612_LOCUS26043</name>
</gene>
<name>A0A7S4UDU1_9EUKA</name>